<gene>
    <name evidence="1" type="primary">zapA</name>
    <name evidence="1" type="ORF">IAB88_06040</name>
</gene>
<evidence type="ECO:0000313" key="2">
    <source>
        <dbReference type="Proteomes" id="UP000823598"/>
    </source>
</evidence>
<accession>A0A9D9NK83</accession>
<comment type="caution">
    <text evidence="1">The sequence shown here is derived from an EMBL/GenBank/DDBJ whole genome shotgun (WGS) entry which is preliminary data.</text>
</comment>
<reference evidence="1" key="2">
    <citation type="journal article" date="2021" name="PeerJ">
        <title>Extensive microbial diversity within the chicken gut microbiome revealed by metagenomics and culture.</title>
        <authorList>
            <person name="Gilroy R."/>
            <person name="Ravi A."/>
            <person name="Getino M."/>
            <person name="Pursley I."/>
            <person name="Horton D.L."/>
            <person name="Alikhan N.F."/>
            <person name="Baker D."/>
            <person name="Gharbi K."/>
            <person name="Hall N."/>
            <person name="Watson M."/>
            <person name="Adriaenssens E.M."/>
            <person name="Foster-Nyarko E."/>
            <person name="Jarju S."/>
            <person name="Secka A."/>
            <person name="Antonio M."/>
            <person name="Oren A."/>
            <person name="Chaudhuri R.R."/>
            <person name="La Ragione R."/>
            <person name="Hildebrand F."/>
            <person name="Pallen M.J."/>
        </authorList>
    </citation>
    <scope>NUCLEOTIDE SEQUENCE</scope>
    <source>
        <strain evidence="1">6919</strain>
    </source>
</reference>
<proteinExistence type="predicted"/>
<keyword evidence="1" id="KW-0132">Cell division</keyword>
<name>A0A9D9NK83_9BACT</name>
<dbReference type="AlphaFoldDB" id="A0A9D9NK83"/>
<keyword evidence="1" id="KW-0131">Cell cycle</keyword>
<dbReference type="EMBL" id="JADIMC010000066">
    <property type="protein sequence ID" value="MBO8476536.1"/>
    <property type="molecule type" value="Genomic_DNA"/>
</dbReference>
<sequence length="100" mass="11864">MIDPEKQQLTLRIAEEKIVTVILRKDEQSLKKVEKEINALWEKWNLIHPGRTKTELLAMMVFQYAKMYHDVADKSRKREAELSGFIKEYEGKMDEILLDV</sequence>
<protein>
    <submittedName>
        <fullName evidence="1">Cell division protein ZapA</fullName>
    </submittedName>
</protein>
<organism evidence="1 2">
    <name type="scientific">Candidatus Limisoma faecipullorum</name>
    <dbReference type="NCBI Taxonomy" id="2840854"/>
    <lineage>
        <taxon>Bacteria</taxon>
        <taxon>Pseudomonadati</taxon>
        <taxon>Bacteroidota</taxon>
        <taxon>Bacteroidia</taxon>
        <taxon>Bacteroidales</taxon>
        <taxon>Candidatus Limisoma</taxon>
    </lineage>
</organism>
<dbReference type="GO" id="GO:0051301">
    <property type="term" value="P:cell division"/>
    <property type="evidence" value="ECO:0007669"/>
    <property type="project" value="UniProtKB-KW"/>
</dbReference>
<reference evidence="1" key="1">
    <citation type="submission" date="2020-10" db="EMBL/GenBank/DDBJ databases">
        <authorList>
            <person name="Gilroy R."/>
        </authorList>
    </citation>
    <scope>NUCLEOTIDE SEQUENCE</scope>
    <source>
        <strain evidence="1">6919</strain>
    </source>
</reference>
<evidence type="ECO:0000313" key="1">
    <source>
        <dbReference type="EMBL" id="MBO8476536.1"/>
    </source>
</evidence>
<dbReference type="Proteomes" id="UP000823598">
    <property type="component" value="Unassembled WGS sequence"/>
</dbReference>